<dbReference type="Gene3D" id="3.90.280.10">
    <property type="entry name" value="PEBP-like"/>
    <property type="match status" value="1"/>
</dbReference>
<dbReference type="InterPro" id="IPR036610">
    <property type="entry name" value="PEBP-like_sf"/>
</dbReference>
<dbReference type="InterPro" id="IPR008914">
    <property type="entry name" value="PEBP"/>
</dbReference>
<dbReference type="CDD" id="cd00865">
    <property type="entry name" value="PEBP_bact_arch"/>
    <property type="match status" value="1"/>
</dbReference>
<dbReference type="OrthoDB" id="9797506at2"/>
<keyword evidence="4" id="KW-1185">Reference proteome</keyword>
<dbReference type="NCBIfam" id="TIGR00481">
    <property type="entry name" value="YbhB/YbcL family Raf kinase inhibitor-like protein"/>
    <property type="match status" value="1"/>
</dbReference>
<proteinExistence type="inferred from homology"/>
<dbReference type="PANTHER" id="PTHR30289:SF1">
    <property type="entry name" value="PEBP (PHOSPHATIDYLETHANOLAMINE-BINDING PROTEIN) FAMILY PROTEIN"/>
    <property type="match status" value="1"/>
</dbReference>
<accession>A0A660CK43</accession>
<name>A0A660CK43_9PSEU</name>
<dbReference type="EMBL" id="VLJV01000001">
    <property type="protein sequence ID" value="TWH21531.1"/>
    <property type="molecule type" value="Genomic_DNA"/>
</dbReference>
<feature type="region of interest" description="Disordered" evidence="2">
    <location>
        <begin position="25"/>
        <end position="44"/>
    </location>
</feature>
<sequence>MADAPFNFNPYDFLPQVPSFDLRSDDVADGETLPTPQLSGLFGAGGEDKSPHLAWSGFPEGTKSFVVTCYDPDAPTVSGFWHWAVFNIPASVTELPTGAGDPSGANLPDGAKMLTGDGGVRQFLGAAPPPGHGPHRYMFGVHALDVESLDIPEEARPAFLQFNMFGHTLGRAIITPVYENKG</sequence>
<evidence type="ECO:0000313" key="4">
    <source>
        <dbReference type="Proteomes" id="UP000317303"/>
    </source>
</evidence>
<organism evidence="3 4">
    <name type="scientific">Prauserella rugosa</name>
    <dbReference type="NCBI Taxonomy" id="43354"/>
    <lineage>
        <taxon>Bacteria</taxon>
        <taxon>Bacillati</taxon>
        <taxon>Actinomycetota</taxon>
        <taxon>Actinomycetes</taxon>
        <taxon>Pseudonocardiales</taxon>
        <taxon>Pseudonocardiaceae</taxon>
        <taxon>Prauserella</taxon>
    </lineage>
</organism>
<comment type="caution">
    <text evidence="3">The sequence shown here is derived from an EMBL/GenBank/DDBJ whole genome shotgun (WGS) entry which is preliminary data.</text>
</comment>
<dbReference type="SUPFAM" id="SSF49777">
    <property type="entry name" value="PEBP-like"/>
    <property type="match status" value="1"/>
</dbReference>
<dbReference type="PANTHER" id="PTHR30289">
    <property type="entry name" value="UNCHARACTERIZED PROTEIN YBCL-RELATED"/>
    <property type="match status" value="1"/>
</dbReference>
<protein>
    <recommendedName>
        <fullName evidence="5">PBP family phospholipid-binding protein</fullName>
    </recommendedName>
</protein>
<reference evidence="3 4" key="1">
    <citation type="submission" date="2019-07" db="EMBL/GenBank/DDBJ databases">
        <title>R&amp;d 2014.</title>
        <authorList>
            <person name="Klenk H.-P."/>
        </authorList>
    </citation>
    <scope>NUCLEOTIDE SEQUENCE [LARGE SCALE GENOMIC DNA]</scope>
    <source>
        <strain evidence="3 4">DSM 43194</strain>
    </source>
</reference>
<evidence type="ECO:0000313" key="3">
    <source>
        <dbReference type="EMBL" id="TWH21531.1"/>
    </source>
</evidence>
<dbReference type="AlphaFoldDB" id="A0A660CK43"/>
<comment type="similarity">
    <text evidence="1">Belongs to the UPF0098 family.</text>
</comment>
<evidence type="ECO:0008006" key="5">
    <source>
        <dbReference type="Google" id="ProtNLM"/>
    </source>
</evidence>
<dbReference type="InterPro" id="IPR005247">
    <property type="entry name" value="YbhB_YbcL/LppC-like"/>
</dbReference>
<dbReference type="RefSeq" id="WP_030534430.1">
    <property type="nucleotide sequence ID" value="NZ_JOIJ01000033.1"/>
</dbReference>
<dbReference type="Proteomes" id="UP000317303">
    <property type="component" value="Unassembled WGS sequence"/>
</dbReference>
<evidence type="ECO:0000256" key="2">
    <source>
        <dbReference type="SAM" id="MobiDB-lite"/>
    </source>
</evidence>
<gene>
    <name evidence="3" type="ORF">JD82_03395</name>
</gene>
<evidence type="ECO:0000256" key="1">
    <source>
        <dbReference type="ARBA" id="ARBA00007120"/>
    </source>
</evidence>
<dbReference type="Pfam" id="PF01161">
    <property type="entry name" value="PBP"/>
    <property type="match status" value="1"/>
</dbReference>